<dbReference type="RefSeq" id="WP_105356952.1">
    <property type="nucleotide sequence ID" value="NZ_PUIB01000019.1"/>
</dbReference>
<dbReference type="EMBL" id="PUIB01000019">
    <property type="protein sequence ID" value="PQO31760.1"/>
    <property type="molecule type" value="Genomic_DNA"/>
</dbReference>
<feature type="transmembrane region" description="Helical" evidence="1">
    <location>
        <begin position="20"/>
        <end position="42"/>
    </location>
</feature>
<evidence type="ECO:0000313" key="3">
    <source>
        <dbReference type="Proteomes" id="UP000239388"/>
    </source>
</evidence>
<reference evidence="2 3" key="1">
    <citation type="submission" date="2018-02" db="EMBL/GenBank/DDBJ databases">
        <title>Comparative genomes isolates from brazilian mangrove.</title>
        <authorList>
            <person name="Araujo J.E."/>
            <person name="Taketani R.G."/>
            <person name="Silva M.C.P."/>
            <person name="Loureco M.V."/>
            <person name="Andreote F.D."/>
        </authorList>
    </citation>
    <scope>NUCLEOTIDE SEQUENCE [LARGE SCALE GENOMIC DNA]</scope>
    <source>
        <strain evidence="2 3">NAP PRIS-MGV</strain>
    </source>
</reference>
<dbReference type="Proteomes" id="UP000239388">
    <property type="component" value="Unassembled WGS sequence"/>
</dbReference>
<keyword evidence="1" id="KW-0472">Membrane</keyword>
<organism evidence="2 3">
    <name type="scientific">Blastopirellula marina</name>
    <dbReference type="NCBI Taxonomy" id="124"/>
    <lineage>
        <taxon>Bacteria</taxon>
        <taxon>Pseudomonadati</taxon>
        <taxon>Planctomycetota</taxon>
        <taxon>Planctomycetia</taxon>
        <taxon>Pirellulales</taxon>
        <taxon>Pirellulaceae</taxon>
        <taxon>Blastopirellula</taxon>
    </lineage>
</organism>
<sequence>MNDISSSSISRSSSAVKEAIQLGFYIGAGIGLATGSAVSILLGSNLVWQSGGLMVGSVMGVLGGAAWGYLARRMKTAATPAYRSAP</sequence>
<comment type="caution">
    <text evidence="2">The sequence shown here is derived from an EMBL/GenBank/DDBJ whole genome shotgun (WGS) entry which is preliminary data.</text>
</comment>
<accession>A0A2S8FI51</accession>
<gene>
    <name evidence="2" type="ORF">C5Y98_20320</name>
</gene>
<dbReference type="OrthoDB" id="290459at2"/>
<evidence type="ECO:0000313" key="2">
    <source>
        <dbReference type="EMBL" id="PQO31760.1"/>
    </source>
</evidence>
<feature type="transmembrane region" description="Helical" evidence="1">
    <location>
        <begin position="48"/>
        <end position="70"/>
    </location>
</feature>
<proteinExistence type="predicted"/>
<name>A0A2S8FI51_9BACT</name>
<dbReference type="AlphaFoldDB" id="A0A2S8FI51"/>
<protein>
    <submittedName>
        <fullName evidence="2">Uncharacterized protein</fullName>
    </submittedName>
</protein>
<keyword evidence="1" id="KW-0812">Transmembrane</keyword>
<evidence type="ECO:0000256" key="1">
    <source>
        <dbReference type="SAM" id="Phobius"/>
    </source>
</evidence>
<keyword evidence="1" id="KW-1133">Transmembrane helix</keyword>